<organism evidence="1 2">
    <name type="scientific">Willisornis vidua</name>
    <name type="common">Xingu scale-backed antbird</name>
    <dbReference type="NCBI Taxonomy" id="1566151"/>
    <lineage>
        <taxon>Eukaryota</taxon>
        <taxon>Metazoa</taxon>
        <taxon>Chordata</taxon>
        <taxon>Craniata</taxon>
        <taxon>Vertebrata</taxon>
        <taxon>Euteleostomi</taxon>
        <taxon>Archelosauria</taxon>
        <taxon>Archosauria</taxon>
        <taxon>Dinosauria</taxon>
        <taxon>Saurischia</taxon>
        <taxon>Theropoda</taxon>
        <taxon>Coelurosauria</taxon>
        <taxon>Aves</taxon>
        <taxon>Neognathae</taxon>
        <taxon>Neoaves</taxon>
        <taxon>Telluraves</taxon>
        <taxon>Australaves</taxon>
        <taxon>Passeriformes</taxon>
        <taxon>Thamnophilidae</taxon>
        <taxon>Willisornis</taxon>
    </lineage>
</organism>
<reference evidence="1" key="1">
    <citation type="submission" date="2019-10" db="EMBL/GenBank/DDBJ databases">
        <authorList>
            <person name="Soares A.E.R."/>
            <person name="Aleixo A."/>
            <person name="Schneider P."/>
            <person name="Miyaki C.Y."/>
            <person name="Schneider M.P."/>
            <person name="Mello C."/>
            <person name="Vasconcelos A.T.R."/>
        </authorList>
    </citation>
    <scope>NUCLEOTIDE SEQUENCE</scope>
    <source>
        <tissue evidence="1">Muscle</tissue>
    </source>
</reference>
<accession>A0ABQ9D878</accession>
<proteinExistence type="predicted"/>
<dbReference type="EMBL" id="WHWB01034117">
    <property type="protein sequence ID" value="KAJ7413810.1"/>
    <property type="molecule type" value="Genomic_DNA"/>
</dbReference>
<sequence length="204" mass="24362">MTERGPHHYLWVSEWSIKSGWSQDLCDDAEQQDKTEQLLDTDNISNMHIMPFKYEVTLSLQMILVNKIEQILIIENRRVRELLDLVKDKQKIMLESSEDLVVPYVLDFHKRAKEELTSNYNKWVEQERLWIKADEWWNSQMPENLCSKLENPELTTQNWKQTLGRKRNLTVQFPGEENRESDSNASMDRVICKINGEKYYPQQL</sequence>
<comment type="caution">
    <text evidence="1">The sequence shown here is derived from an EMBL/GenBank/DDBJ whole genome shotgun (WGS) entry which is preliminary data.</text>
</comment>
<name>A0ABQ9D878_9PASS</name>
<evidence type="ECO:0000313" key="1">
    <source>
        <dbReference type="EMBL" id="KAJ7413810.1"/>
    </source>
</evidence>
<keyword evidence="2" id="KW-1185">Reference proteome</keyword>
<gene>
    <name evidence="1" type="ORF">WISP_88116</name>
</gene>
<evidence type="ECO:0000313" key="2">
    <source>
        <dbReference type="Proteomes" id="UP001145742"/>
    </source>
</evidence>
<dbReference type="Proteomes" id="UP001145742">
    <property type="component" value="Unassembled WGS sequence"/>
</dbReference>
<protein>
    <submittedName>
        <fullName evidence="1">Uncharacterized protein</fullName>
    </submittedName>
</protein>